<dbReference type="EMBL" id="ATMH01002541">
    <property type="protein sequence ID" value="EPY32995.1"/>
    <property type="molecule type" value="Genomic_DNA"/>
</dbReference>
<keyword evidence="1" id="KW-0732">Signal</keyword>
<proteinExistence type="predicted"/>
<feature type="signal peptide" evidence="1">
    <location>
        <begin position="1"/>
        <end position="15"/>
    </location>
</feature>
<evidence type="ECO:0000313" key="3">
    <source>
        <dbReference type="Proteomes" id="UP000015354"/>
    </source>
</evidence>
<dbReference type="SUPFAM" id="SSF52047">
    <property type="entry name" value="RNI-like"/>
    <property type="match status" value="1"/>
</dbReference>
<feature type="chain" id="PRO_5012655457" evidence="1">
    <location>
        <begin position="16"/>
        <end position="202"/>
    </location>
</feature>
<dbReference type="AlphaFoldDB" id="S9WAI3"/>
<dbReference type="Proteomes" id="UP000015354">
    <property type="component" value="Unassembled WGS sequence"/>
</dbReference>
<protein>
    <submittedName>
        <fullName evidence="2">Uncharacterized protein</fullName>
    </submittedName>
</protein>
<keyword evidence="3" id="KW-1185">Reference proteome</keyword>
<organism evidence="2 3">
    <name type="scientific">Strigomonas culicis</name>
    <dbReference type="NCBI Taxonomy" id="28005"/>
    <lineage>
        <taxon>Eukaryota</taxon>
        <taxon>Discoba</taxon>
        <taxon>Euglenozoa</taxon>
        <taxon>Kinetoplastea</taxon>
        <taxon>Metakinetoplastina</taxon>
        <taxon>Trypanosomatida</taxon>
        <taxon>Trypanosomatidae</taxon>
        <taxon>Strigomonadinae</taxon>
        <taxon>Strigomonas</taxon>
    </lineage>
</organism>
<dbReference type="Gene3D" id="3.80.10.10">
    <property type="entry name" value="Ribonuclease Inhibitor"/>
    <property type="match status" value="1"/>
</dbReference>
<accession>S9WAI3</accession>
<comment type="caution">
    <text evidence="2">The sequence shown here is derived from an EMBL/GenBank/DDBJ whole genome shotgun (WGS) entry which is preliminary data.</text>
</comment>
<reference evidence="2 3" key="1">
    <citation type="journal article" date="2013" name="PLoS ONE">
        <title>Predicting the Proteins of Angomonas deanei, Strigomonas culicis and Their Respective Endosymbionts Reveals New Aspects of the Trypanosomatidae Family.</title>
        <authorList>
            <person name="Motta M.C."/>
            <person name="Martins A.C."/>
            <person name="de Souza S.S."/>
            <person name="Catta-Preta C.M."/>
            <person name="Silva R."/>
            <person name="Klein C.C."/>
            <person name="de Almeida L.G."/>
            <person name="de Lima Cunha O."/>
            <person name="Ciapina L.P."/>
            <person name="Brocchi M."/>
            <person name="Colabardini A.C."/>
            <person name="de Araujo Lima B."/>
            <person name="Machado C.R."/>
            <person name="de Almeida Soares C.M."/>
            <person name="Probst C.M."/>
            <person name="de Menezes C.B."/>
            <person name="Thompson C.E."/>
            <person name="Bartholomeu D.C."/>
            <person name="Gradia D.F."/>
            <person name="Pavoni D.P."/>
            <person name="Grisard E.C."/>
            <person name="Fantinatti-Garboggini F."/>
            <person name="Marchini F.K."/>
            <person name="Rodrigues-Luiz G.F."/>
            <person name="Wagner G."/>
            <person name="Goldman G.H."/>
            <person name="Fietto J.L."/>
            <person name="Elias M.C."/>
            <person name="Goldman M.H."/>
            <person name="Sagot M.F."/>
            <person name="Pereira M."/>
            <person name="Stoco P.H."/>
            <person name="de Mendonca-Neto R.P."/>
            <person name="Teixeira S.M."/>
            <person name="Maciel T.E."/>
            <person name="de Oliveira Mendes T.A."/>
            <person name="Urmenyi T.P."/>
            <person name="de Souza W."/>
            <person name="Schenkman S."/>
            <person name="de Vasconcelos A.T."/>
        </authorList>
    </citation>
    <scope>NUCLEOTIDE SEQUENCE [LARGE SCALE GENOMIC DNA]</scope>
</reference>
<evidence type="ECO:0000313" key="2">
    <source>
        <dbReference type="EMBL" id="EPY32995.1"/>
    </source>
</evidence>
<name>S9WAI3_9TRYP</name>
<dbReference type="InterPro" id="IPR032675">
    <property type="entry name" value="LRR_dom_sf"/>
</dbReference>
<gene>
    <name evidence="2" type="ORF">STCU_02541</name>
</gene>
<sequence length="202" mass="22032">MVQLIGCLLGGVADAARLALDCVTVVNISHTAMGPVGAAGPPMSFMADGTPIATARAMRFYPDERLPYARTPARVRRAVAQRSLNLCYVAPLLFLPGGARYRVTELICQSARLTDHDAAALALILGETTCCLERVDMSRNLVTDKGADRIRKALKRNTLVVSFVLSGNPAITDLERVMEEIEVLLARNRNEASKRMLTHRKN</sequence>
<evidence type="ECO:0000256" key="1">
    <source>
        <dbReference type="SAM" id="SignalP"/>
    </source>
</evidence>
<dbReference type="OrthoDB" id="120976at2759"/>